<evidence type="ECO:0000256" key="2">
    <source>
        <dbReference type="PROSITE-ProRule" id="PRU00335"/>
    </source>
</evidence>
<dbReference type="GeneID" id="84573710"/>
<dbReference type="Pfam" id="PF00440">
    <property type="entry name" value="TetR_N"/>
    <property type="match status" value="1"/>
</dbReference>
<dbReference type="RefSeq" id="WP_005524876.1">
    <property type="nucleotide sequence ID" value="NZ_CP050134.2"/>
</dbReference>
<dbReference type="InterPro" id="IPR041479">
    <property type="entry name" value="TetR_CgmR_C"/>
</dbReference>
<dbReference type="AlphaFoldDB" id="A0A6H9XMY7"/>
<dbReference type="Pfam" id="PF17937">
    <property type="entry name" value="TetR_C_28"/>
    <property type="match status" value="1"/>
</dbReference>
<comment type="caution">
    <text evidence="4">The sequence shown here is derived from an EMBL/GenBank/DDBJ whole genome shotgun (WGS) entry which is preliminary data.</text>
</comment>
<feature type="domain" description="HTH tetR-type" evidence="3">
    <location>
        <begin position="3"/>
        <end position="63"/>
    </location>
</feature>
<evidence type="ECO:0000313" key="5">
    <source>
        <dbReference type="Proteomes" id="UP000249886"/>
    </source>
</evidence>
<dbReference type="InterPro" id="IPR001647">
    <property type="entry name" value="HTH_TetR"/>
</dbReference>
<evidence type="ECO:0000256" key="1">
    <source>
        <dbReference type="ARBA" id="ARBA00023125"/>
    </source>
</evidence>
<dbReference type="Gene3D" id="1.10.357.10">
    <property type="entry name" value="Tetracycline Repressor, domain 2"/>
    <property type="match status" value="1"/>
</dbReference>
<dbReference type="PROSITE" id="PS50977">
    <property type="entry name" value="HTH_TETR_2"/>
    <property type="match status" value="1"/>
</dbReference>
<dbReference type="SUPFAM" id="SSF48498">
    <property type="entry name" value="Tetracyclin repressor-like, C-terminal domain"/>
    <property type="match status" value="1"/>
</dbReference>
<evidence type="ECO:0000259" key="3">
    <source>
        <dbReference type="PROSITE" id="PS50977"/>
    </source>
</evidence>
<organism evidence="4 5">
    <name type="scientific">Corynebacterium matruchotii</name>
    <dbReference type="NCBI Taxonomy" id="43768"/>
    <lineage>
        <taxon>Bacteria</taxon>
        <taxon>Bacillati</taxon>
        <taxon>Actinomycetota</taxon>
        <taxon>Actinomycetes</taxon>
        <taxon>Mycobacteriales</taxon>
        <taxon>Corynebacteriaceae</taxon>
        <taxon>Corynebacterium</taxon>
    </lineage>
</organism>
<keyword evidence="1 2" id="KW-0238">DNA-binding</keyword>
<sequence>MRTSKKEHVLRSAMTIVEKQGLAALTYESLAAESGLSKSGLIYYFPSRQTLLLEINRFLAAQWEEKMVELAGGPAHEVGERERIRASFLVMSQSATLADLRMTLDAADNPEMLQPWLDVMARWSASPDDSDHYLLQIIADGLWVHDHINGFSLSPQQRQQLTQQALMLFHPDPG</sequence>
<dbReference type="PRINTS" id="PR00455">
    <property type="entry name" value="HTHTETR"/>
</dbReference>
<reference evidence="4 5" key="1">
    <citation type="submission" date="2018-06" db="EMBL/GenBank/DDBJ databases">
        <authorList>
            <consortium name="Pathogen Informatics"/>
            <person name="Doyle S."/>
        </authorList>
    </citation>
    <scope>NUCLEOTIDE SEQUENCE [LARGE SCALE GENOMIC DNA]</scope>
    <source>
        <strain evidence="4 5">NCTC10254</strain>
    </source>
</reference>
<dbReference type="EMBL" id="UARK01000011">
    <property type="protein sequence ID" value="SPW28479.1"/>
    <property type="molecule type" value="Genomic_DNA"/>
</dbReference>
<dbReference type="InterPro" id="IPR036271">
    <property type="entry name" value="Tet_transcr_reg_TetR-rel_C_sf"/>
</dbReference>
<protein>
    <submittedName>
        <fullName evidence="4">TetR family transcriptional regulator</fullName>
    </submittedName>
</protein>
<dbReference type="GO" id="GO:0003677">
    <property type="term" value="F:DNA binding"/>
    <property type="evidence" value="ECO:0007669"/>
    <property type="project" value="UniProtKB-UniRule"/>
</dbReference>
<dbReference type="Proteomes" id="UP000249886">
    <property type="component" value="Unassembled WGS sequence"/>
</dbReference>
<dbReference type="InterPro" id="IPR009057">
    <property type="entry name" value="Homeodomain-like_sf"/>
</dbReference>
<evidence type="ECO:0000313" key="4">
    <source>
        <dbReference type="EMBL" id="SPW28479.1"/>
    </source>
</evidence>
<gene>
    <name evidence="4" type="ORF">NCTC10254_01424</name>
</gene>
<feature type="DNA-binding region" description="H-T-H motif" evidence="2">
    <location>
        <begin position="26"/>
        <end position="45"/>
    </location>
</feature>
<dbReference type="SUPFAM" id="SSF46689">
    <property type="entry name" value="Homeodomain-like"/>
    <property type="match status" value="1"/>
</dbReference>
<proteinExistence type="predicted"/>
<accession>A0A6H9XMY7</accession>
<name>A0A6H9XMY7_9CORY</name>